<dbReference type="OrthoDB" id="3268595at2"/>
<proteinExistence type="predicted"/>
<reference evidence="1 2" key="1">
    <citation type="submission" date="2014-03" db="EMBL/GenBank/DDBJ databases">
        <title>Genomics of Bifidobacteria.</title>
        <authorList>
            <person name="Ventura M."/>
            <person name="Milani C."/>
            <person name="Lugli G.A."/>
        </authorList>
    </citation>
    <scope>NUCLEOTIDE SEQUENCE [LARGE SCALE GENOMIC DNA]</scope>
    <source>
        <strain evidence="1 2">LMG 10738</strain>
    </source>
</reference>
<dbReference type="RefSeq" id="WP_051921060.1">
    <property type="nucleotide sequence ID" value="NZ_JGYV01000033.1"/>
</dbReference>
<sequence length="358" mass="39818">MTPSSDSLQDAYQSQRDQLTKSFVKQSWDVWKTLTPADWWNGAVTIGVSAKLAPAYESFIEAARRLGVSYADSVLQNAGMSPGGEPLDGFIVTRANTTPLEVLERPALAYRHAAVQMPQLRPVSWDELSGTDLATVASWLQSGLDRLRTIATTDMTLASNAAATERWARSGVNDYIRVPHPELSDTGTCGLCIAAATRIYHTRDLMPLHSNCKCGVTVLTNDNDPERNKNAYRQLLDSLYEDAGGKTNLDLMSIKVQTVTNSEIGPVLTAEGAAYSTGDGTYSTPDLAMTNSQMKRILSHYRKMADAYKRILADHSARVEVQLDHRKYELHYDYHVRQALNWYESYIRLLTNRFSLAS</sequence>
<dbReference type="STRING" id="1688.BCUN_1873"/>
<evidence type="ECO:0000313" key="2">
    <source>
        <dbReference type="Proteomes" id="UP000029067"/>
    </source>
</evidence>
<name>A0A087AFH5_9BIFI</name>
<accession>A0A087AFH5</accession>
<evidence type="ECO:0000313" key="1">
    <source>
        <dbReference type="EMBL" id="KFI57525.1"/>
    </source>
</evidence>
<dbReference type="EMBL" id="JGYV01000033">
    <property type="protein sequence ID" value="KFI57525.1"/>
    <property type="molecule type" value="Genomic_DNA"/>
</dbReference>
<protein>
    <submittedName>
        <fullName evidence="1">Phage protein</fullName>
    </submittedName>
</protein>
<organism evidence="1 2">
    <name type="scientific">Bifidobacterium cuniculi</name>
    <dbReference type="NCBI Taxonomy" id="1688"/>
    <lineage>
        <taxon>Bacteria</taxon>
        <taxon>Bacillati</taxon>
        <taxon>Actinomycetota</taxon>
        <taxon>Actinomycetes</taxon>
        <taxon>Bifidobacteriales</taxon>
        <taxon>Bifidobacteriaceae</taxon>
        <taxon>Bifidobacterium</taxon>
    </lineage>
</organism>
<keyword evidence="2" id="KW-1185">Reference proteome</keyword>
<dbReference type="eggNOG" id="ENOG50307JP">
    <property type="taxonomic scope" value="Bacteria"/>
</dbReference>
<gene>
    <name evidence="1" type="ORF">BCUN_1873</name>
</gene>
<dbReference type="Proteomes" id="UP000029067">
    <property type="component" value="Unassembled WGS sequence"/>
</dbReference>
<dbReference type="AlphaFoldDB" id="A0A087AFH5"/>
<comment type="caution">
    <text evidence="1">The sequence shown here is derived from an EMBL/GenBank/DDBJ whole genome shotgun (WGS) entry which is preliminary data.</text>
</comment>